<name>A0A6C1DPC4_SACPS</name>
<dbReference type="SMR" id="A0A6C1DPC4"/>
<keyword evidence="2" id="KW-1185">Reference proteome</keyword>
<dbReference type="Pfam" id="PF10791">
    <property type="entry name" value="F1F0-ATPsyn_F"/>
    <property type="match status" value="1"/>
</dbReference>
<dbReference type="GO" id="GO:0046933">
    <property type="term" value="F:proton-transporting ATP synthase activity, rotational mechanism"/>
    <property type="evidence" value="ECO:0007669"/>
    <property type="project" value="TreeGrafter"/>
</dbReference>
<reference evidence="1 2" key="1">
    <citation type="journal article" date="2019" name="BMC Genomics">
        <title>Chromosome level assembly and comparative genome analysis confirm lager-brewing yeasts originated from a single hybridization.</title>
        <authorList>
            <person name="Salazar A.N."/>
            <person name="Gorter de Vries A.R."/>
            <person name="van den Broek M."/>
            <person name="Brouwers N."/>
            <person name="de la Torre Cortes P."/>
            <person name="Kuijpers N.G.A."/>
            <person name="Daran J.G."/>
            <person name="Abeel T."/>
        </authorList>
    </citation>
    <scope>NUCLEOTIDE SEQUENCE [LARGE SCALE GENOMIC DNA]</scope>
    <source>
        <strain evidence="1 2">CBS 1483</strain>
    </source>
</reference>
<dbReference type="InterPro" id="IPR019727">
    <property type="entry name" value="ATP_synth_F0_fsu_mt_fun"/>
</dbReference>
<proteinExistence type="predicted"/>
<accession>A0A6C1DPC4</accession>
<dbReference type="PANTHER" id="PTHR28161">
    <property type="entry name" value="ATP SYNTHASE SUBUNIT F, MITOCHONDRIAL"/>
    <property type="match status" value="1"/>
</dbReference>
<dbReference type="EMBL" id="CP048985">
    <property type="protein sequence ID" value="QID78878.1"/>
    <property type="molecule type" value="Genomic_DNA"/>
</dbReference>
<dbReference type="AlphaFoldDB" id="A0A6C1DPC4"/>
<dbReference type="PANTHER" id="PTHR28161:SF1">
    <property type="entry name" value="ATP SYNTHASE SUBUNIT F, MITOCHONDRIAL"/>
    <property type="match status" value="1"/>
</dbReference>
<evidence type="ECO:0000313" key="2">
    <source>
        <dbReference type="Proteomes" id="UP000501346"/>
    </source>
</evidence>
<protein>
    <submittedName>
        <fullName evidence="1">ATP synthase f chain, mitochondrial</fullName>
    </submittedName>
</protein>
<sequence length="101" mass="11312">MIFKRAVSTLIPPKVVSSKNIGSAPNAKRIANVVHFYKSLPQGPAPAIKANTRLARYKAKYFDGDNASGKPLWHFALGIIAFGYSMEYYFHLRHHKGAEEH</sequence>
<gene>
    <name evidence="1" type="primary">ATP17_1</name>
    <name evidence="1" type="ORF">GRS66_001107</name>
</gene>
<dbReference type="OrthoDB" id="5561579at2759"/>
<evidence type="ECO:0000313" key="1">
    <source>
        <dbReference type="EMBL" id="QID78878.1"/>
    </source>
</evidence>
<dbReference type="Proteomes" id="UP000501346">
    <property type="component" value="Chromosome ScIV"/>
</dbReference>
<organism evidence="1 2">
    <name type="scientific">Saccharomyces pastorianus</name>
    <name type="common">Lager yeast</name>
    <name type="synonym">Saccharomyces cerevisiae x Saccharomyces eubayanus</name>
    <dbReference type="NCBI Taxonomy" id="27292"/>
    <lineage>
        <taxon>Eukaryota</taxon>
        <taxon>Fungi</taxon>
        <taxon>Dikarya</taxon>
        <taxon>Ascomycota</taxon>
        <taxon>Saccharomycotina</taxon>
        <taxon>Saccharomycetes</taxon>
        <taxon>Saccharomycetales</taxon>
        <taxon>Saccharomycetaceae</taxon>
        <taxon>Saccharomyces</taxon>
    </lineage>
</organism>